<evidence type="ECO:0000313" key="1">
    <source>
        <dbReference type="EMBL" id="WAL58581.1"/>
    </source>
</evidence>
<accession>A0A9E8Z944</accession>
<proteinExistence type="predicted"/>
<gene>
    <name evidence="1" type="ORF">OXH18_15495</name>
</gene>
<sequence>MSNQAIRTKVLITVMTYPHPSRGYQELVCTAGVTEQGEWVRLYPVDYRYRPRNQQFRKYQWIEVDLFPHGAGNDRRKESRKPILDTLRVLGEPLSTKNGWRERRQIIDQIPIYTVKQLRELHESEHVSLGIVQPTRVIDLKIEPSDPEWKPEWQALFDQLTLFGPVQKPLRKIPYKFTYVFECADSHRPHNAMIEDWELGVLWLNEVARLGDEEQAALSVRRKFLDELCNESKDTRFFMGTVFPYNTWVVLGVFWPPKPKNSQPEVVQGTLF</sequence>
<dbReference type="EMBL" id="CP113797">
    <property type="protein sequence ID" value="WAL58581.1"/>
    <property type="molecule type" value="Genomic_DNA"/>
</dbReference>
<keyword evidence="2" id="KW-1185">Reference proteome</keyword>
<reference evidence="1" key="1">
    <citation type="submission" date="2022-12" db="EMBL/GenBank/DDBJ databases">
        <title>Polyphasic identification of a Novel Hot-Spring Cyanobacterium Ocullathermofonsia sinensis gen nov. sp. nov. and Genomic Insights on its Adaptations to the Thermal Habitat.</title>
        <authorList>
            <person name="Daroch M."/>
            <person name="Tang J."/>
            <person name="Jiang Y."/>
        </authorList>
    </citation>
    <scope>NUCLEOTIDE SEQUENCE</scope>
    <source>
        <strain evidence="1">PKUAC-SCTA174</strain>
    </source>
</reference>
<evidence type="ECO:0000313" key="2">
    <source>
        <dbReference type="Proteomes" id="UP001163152"/>
    </source>
</evidence>
<dbReference type="RefSeq" id="WP_268608003.1">
    <property type="nucleotide sequence ID" value="NZ_CP113797.1"/>
</dbReference>
<name>A0A9E8Z944_9CYAN</name>
<organism evidence="1 2">
    <name type="scientific">Thermocoleostomius sinensis A174</name>
    <dbReference type="NCBI Taxonomy" id="2016057"/>
    <lineage>
        <taxon>Bacteria</taxon>
        <taxon>Bacillati</taxon>
        <taxon>Cyanobacteriota</taxon>
        <taxon>Cyanophyceae</taxon>
        <taxon>Oculatellales</taxon>
        <taxon>Oculatellaceae</taxon>
        <taxon>Thermocoleostomius</taxon>
    </lineage>
</organism>
<protein>
    <submittedName>
        <fullName evidence="1">Uncharacterized protein</fullName>
    </submittedName>
</protein>
<dbReference type="Proteomes" id="UP001163152">
    <property type="component" value="Chromosome"/>
</dbReference>
<dbReference type="KEGG" id="tsin:OXH18_15495"/>
<dbReference type="AlphaFoldDB" id="A0A9E8Z944"/>